<evidence type="ECO:0000313" key="3">
    <source>
        <dbReference type="Proteomes" id="UP001597510"/>
    </source>
</evidence>
<feature type="signal peptide" evidence="1">
    <location>
        <begin position="1"/>
        <end position="21"/>
    </location>
</feature>
<comment type="caution">
    <text evidence="2">The sequence shown here is derived from an EMBL/GenBank/DDBJ whole genome shotgun (WGS) entry which is preliminary data.</text>
</comment>
<feature type="chain" id="PRO_5045969306" description="Outer membrane protein beta-barrel domain-containing protein" evidence="1">
    <location>
        <begin position="22"/>
        <end position="162"/>
    </location>
</feature>
<dbReference type="Proteomes" id="UP001597510">
    <property type="component" value="Unassembled WGS sequence"/>
</dbReference>
<protein>
    <recommendedName>
        <fullName evidence="4">Outer membrane protein beta-barrel domain-containing protein</fullName>
    </recommendedName>
</protein>
<evidence type="ECO:0000256" key="1">
    <source>
        <dbReference type="SAM" id="SignalP"/>
    </source>
</evidence>
<dbReference type="EMBL" id="JBHULC010000011">
    <property type="protein sequence ID" value="MFD2521587.1"/>
    <property type="molecule type" value="Genomic_DNA"/>
</dbReference>
<organism evidence="2 3">
    <name type="scientific">Emticicia soli</name>
    <dbReference type="NCBI Taxonomy" id="2027878"/>
    <lineage>
        <taxon>Bacteria</taxon>
        <taxon>Pseudomonadati</taxon>
        <taxon>Bacteroidota</taxon>
        <taxon>Cytophagia</taxon>
        <taxon>Cytophagales</taxon>
        <taxon>Leadbetterellaceae</taxon>
        <taxon>Emticicia</taxon>
    </lineage>
</organism>
<name>A0ABW5J6D0_9BACT</name>
<sequence>MMRKLFLLSSLVIFSALTTSAQNPYKVGVGVRLNYGYGLSIKYNMTQKKSVEGILYTRWRGINITGLYQIHAPAFKTAGWRWYYGVGGHVGVWGDGARYGNPWFDNNGSHTVIGADGILGLEYTFKEIPLNLSVDWKPAINLIGYQGIWLDDVALTARFAIK</sequence>
<evidence type="ECO:0008006" key="4">
    <source>
        <dbReference type="Google" id="ProtNLM"/>
    </source>
</evidence>
<keyword evidence="1" id="KW-0732">Signal</keyword>
<reference evidence="3" key="1">
    <citation type="journal article" date="2019" name="Int. J. Syst. Evol. Microbiol.">
        <title>The Global Catalogue of Microorganisms (GCM) 10K type strain sequencing project: providing services to taxonomists for standard genome sequencing and annotation.</title>
        <authorList>
            <consortium name="The Broad Institute Genomics Platform"/>
            <consortium name="The Broad Institute Genome Sequencing Center for Infectious Disease"/>
            <person name="Wu L."/>
            <person name="Ma J."/>
        </authorList>
    </citation>
    <scope>NUCLEOTIDE SEQUENCE [LARGE SCALE GENOMIC DNA]</scope>
    <source>
        <strain evidence="3">KCTC 52344</strain>
    </source>
</reference>
<proteinExistence type="predicted"/>
<dbReference type="RefSeq" id="WP_340235774.1">
    <property type="nucleotide sequence ID" value="NZ_JBBEWC010000005.1"/>
</dbReference>
<accession>A0ABW5J6D0</accession>
<keyword evidence="3" id="KW-1185">Reference proteome</keyword>
<evidence type="ECO:0000313" key="2">
    <source>
        <dbReference type="EMBL" id="MFD2521587.1"/>
    </source>
</evidence>
<gene>
    <name evidence="2" type="ORF">ACFSR2_11890</name>
</gene>